<dbReference type="Gene3D" id="1.20.120.80">
    <property type="entry name" value="Cytochrome c oxidase, subunit III, four-helix bundle"/>
    <property type="match status" value="1"/>
</dbReference>
<evidence type="ECO:0000256" key="7">
    <source>
        <dbReference type="RuleBase" id="RU003376"/>
    </source>
</evidence>
<dbReference type="InterPro" id="IPR000298">
    <property type="entry name" value="Cyt_c_oxidase-like_su3"/>
</dbReference>
<evidence type="ECO:0000256" key="1">
    <source>
        <dbReference type="ARBA" id="ARBA00004651"/>
    </source>
</evidence>
<gene>
    <name evidence="10" type="ORF">H7849_24065</name>
</gene>
<comment type="similarity">
    <text evidence="2 7">Belongs to the cytochrome c oxidase subunit 3 family.</text>
</comment>
<keyword evidence="6 8" id="KW-0472">Membrane</keyword>
<feature type="transmembrane region" description="Helical" evidence="8">
    <location>
        <begin position="92"/>
        <end position="114"/>
    </location>
</feature>
<evidence type="ECO:0000256" key="2">
    <source>
        <dbReference type="ARBA" id="ARBA00010581"/>
    </source>
</evidence>
<dbReference type="PANTHER" id="PTHR11403:SF2">
    <property type="entry name" value="CYTOCHROME BO(3) UBIQUINOL OXIDASE SUBUNIT 3"/>
    <property type="match status" value="1"/>
</dbReference>
<dbReference type="Pfam" id="PF00510">
    <property type="entry name" value="COX3"/>
    <property type="match status" value="1"/>
</dbReference>
<keyword evidence="5 8" id="KW-1133">Transmembrane helix</keyword>
<evidence type="ECO:0000313" key="11">
    <source>
        <dbReference type="Proteomes" id="UP000515312"/>
    </source>
</evidence>
<dbReference type="GO" id="GO:0005886">
    <property type="term" value="C:plasma membrane"/>
    <property type="evidence" value="ECO:0007669"/>
    <property type="project" value="UniProtKB-SubCell"/>
</dbReference>
<evidence type="ECO:0000259" key="9">
    <source>
        <dbReference type="PROSITE" id="PS50253"/>
    </source>
</evidence>
<keyword evidence="4 7" id="KW-0812">Transmembrane</keyword>
<dbReference type="AlphaFoldDB" id="A0A7G8BHM7"/>
<feature type="transmembrane region" description="Helical" evidence="8">
    <location>
        <begin position="23"/>
        <end position="44"/>
    </location>
</feature>
<dbReference type="CDD" id="cd00386">
    <property type="entry name" value="Heme_Cu_Oxidase_III_like"/>
    <property type="match status" value="1"/>
</dbReference>
<dbReference type="GO" id="GO:0004129">
    <property type="term" value="F:cytochrome-c oxidase activity"/>
    <property type="evidence" value="ECO:0007669"/>
    <property type="project" value="InterPro"/>
</dbReference>
<dbReference type="SUPFAM" id="SSF81452">
    <property type="entry name" value="Cytochrome c oxidase subunit III-like"/>
    <property type="match status" value="1"/>
</dbReference>
<comment type="subcellular location">
    <subcellularLocation>
        <location evidence="1 7">Cell membrane</location>
        <topology evidence="1 7">Multi-pass membrane protein</topology>
    </subcellularLocation>
</comment>
<accession>A0A7G8BHM7</accession>
<evidence type="ECO:0000256" key="6">
    <source>
        <dbReference type="ARBA" id="ARBA00023136"/>
    </source>
</evidence>
<keyword evidence="11" id="KW-1185">Reference proteome</keyword>
<dbReference type="Proteomes" id="UP000515312">
    <property type="component" value="Chromosome"/>
</dbReference>
<keyword evidence="3" id="KW-1003">Cell membrane</keyword>
<proteinExistence type="inferred from homology"/>
<dbReference type="InterPro" id="IPR035973">
    <property type="entry name" value="Cyt_c_oxidase_su3-like_sf"/>
</dbReference>
<name>A0A7G8BHM7_9BACT</name>
<sequence length="198" mass="22299">MSTVAVTQAEMEQPWVQPSKGRVAMFCLIIAESAIFTIFVVAYVYNIGKSLYGPTPQQVLEVPIFNSICLLSSSLTIWLAERAIERNQVKNFGLWWAVTFILGAIFLVGTGVEWHKLIYEDGLTISTNLFGTTFYSLVGLHASHVIIGLCMLMVVLLFTITGHVREEHAERIQVLALYWHFVDAVWIVVFTVVYILGR</sequence>
<dbReference type="PANTHER" id="PTHR11403">
    <property type="entry name" value="CYTOCHROME C OXIDASE SUBUNIT III"/>
    <property type="match status" value="1"/>
</dbReference>
<evidence type="ECO:0000256" key="3">
    <source>
        <dbReference type="ARBA" id="ARBA00022475"/>
    </source>
</evidence>
<dbReference type="InterPro" id="IPR024791">
    <property type="entry name" value="Cyt_c/ubiquinol_Oxase_su3"/>
</dbReference>
<reference evidence="10 11" key="1">
    <citation type="submission" date="2020-08" db="EMBL/GenBank/DDBJ databases">
        <title>Edaphobacter telluris sp. nov. and Acidobacterium dinghuensis sp. nov., two acidobacteria isolated from forest soil.</title>
        <authorList>
            <person name="Fu J."/>
            <person name="Qiu L."/>
        </authorList>
    </citation>
    <scope>NUCLEOTIDE SEQUENCE [LARGE SCALE GENOMIC DNA]</scope>
    <source>
        <strain evidence="10">4Y35</strain>
    </source>
</reference>
<feature type="transmembrane region" description="Helical" evidence="8">
    <location>
        <begin position="172"/>
        <end position="196"/>
    </location>
</feature>
<feature type="domain" description="Heme-copper oxidase subunit III family profile" evidence="9">
    <location>
        <begin position="22"/>
        <end position="198"/>
    </location>
</feature>
<evidence type="ECO:0000256" key="5">
    <source>
        <dbReference type="ARBA" id="ARBA00022989"/>
    </source>
</evidence>
<organism evidence="10 11">
    <name type="scientific">Alloacidobacterium dinghuense</name>
    <dbReference type="NCBI Taxonomy" id="2763107"/>
    <lineage>
        <taxon>Bacteria</taxon>
        <taxon>Pseudomonadati</taxon>
        <taxon>Acidobacteriota</taxon>
        <taxon>Terriglobia</taxon>
        <taxon>Terriglobales</taxon>
        <taxon>Acidobacteriaceae</taxon>
        <taxon>Alloacidobacterium</taxon>
    </lineage>
</organism>
<dbReference type="PROSITE" id="PS50253">
    <property type="entry name" value="COX3"/>
    <property type="match status" value="1"/>
</dbReference>
<protein>
    <submittedName>
        <fullName evidence="10">Heme-copper oxidase subunit III</fullName>
    </submittedName>
</protein>
<feature type="transmembrane region" description="Helical" evidence="8">
    <location>
        <begin position="64"/>
        <end position="80"/>
    </location>
</feature>
<dbReference type="EMBL" id="CP060394">
    <property type="protein sequence ID" value="QNI32047.1"/>
    <property type="molecule type" value="Genomic_DNA"/>
</dbReference>
<dbReference type="RefSeq" id="WP_186743004.1">
    <property type="nucleotide sequence ID" value="NZ_CP060394.1"/>
</dbReference>
<feature type="transmembrane region" description="Helical" evidence="8">
    <location>
        <begin position="134"/>
        <end position="160"/>
    </location>
</feature>
<evidence type="ECO:0000256" key="8">
    <source>
        <dbReference type="SAM" id="Phobius"/>
    </source>
</evidence>
<dbReference type="GO" id="GO:0019646">
    <property type="term" value="P:aerobic electron transport chain"/>
    <property type="evidence" value="ECO:0007669"/>
    <property type="project" value="InterPro"/>
</dbReference>
<evidence type="ECO:0000313" key="10">
    <source>
        <dbReference type="EMBL" id="QNI32047.1"/>
    </source>
</evidence>
<dbReference type="KEGG" id="adin:H7849_24065"/>
<evidence type="ECO:0000256" key="4">
    <source>
        <dbReference type="ARBA" id="ARBA00022692"/>
    </source>
</evidence>
<dbReference type="InterPro" id="IPR013833">
    <property type="entry name" value="Cyt_c_oxidase_su3_a-hlx"/>
</dbReference>